<accession>A0A0P9C3W0</accession>
<gene>
    <name evidence="2" type="ORF">SAMN05661077_1105</name>
</gene>
<reference evidence="3" key="1">
    <citation type="submission" date="2016-10" db="EMBL/GenBank/DDBJ databases">
        <authorList>
            <person name="Varghese N."/>
        </authorList>
    </citation>
    <scope>NUCLEOTIDE SEQUENCE [LARGE SCALE GENOMIC DNA]</scope>
    <source>
        <strain evidence="3">HL 19</strain>
    </source>
</reference>
<proteinExistence type="predicted"/>
<dbReference type="RefSeq" id="WP_054966416.1">
    <property type="nucleotide sequence ID" value="NZ_FMUN01000002.1"/>
</dbReference>
<evidence type="ECO:0000256" key="1">
    <source>
        <dbReference type="SAM" id="MobiDB-lite"/>
    </source>
</evidence>
<feature type="region of interest" description="Disordered" evidence="1">
    <location>
        <begin position="82"/>
        <end position="128"/>
    </location>
</feature>
<feature type="compositionally biased region" description="Basic and acidic residues" evidence="1">
    <location>
        <begin position="87"/>
        <end position="97"/>
    </location>
</feature>
<dbReference type="AlphaFoldDB" id="A0A0P9C3W0"/>
<dbReference type="Proteomes" id="UP000183104">
    <property type="component" value="Unassembled WGS sequence"/>
</dbReference>
<keyword evidence="3" id="KW-1185">Reference proteome</keyword>
<name>A0A0P9C3W0_9GAMM</name>
<organism evidence="2 3">
    <name type="scientific">Thiohalorhabdus denitrificans</name>
    <dbReference type="NCBI Taxonomy" id="381306"/>
    <lineage>
        <taxon>Bacteria</taxon>
        <taxon>Pseudomonadati</taxon>
        <taxon>Pseudomonadota</taxon>
        <taxon>Gammaproteobacteria</taxon>
        <taxon>Thiohalorhabdales</taxon>
        <taxon>Thiohalorhabdaceae</taxon>
        <taxon>Thiohalorhabdus</taxon>
    </lineage>
</organism>
<evidence type="ECO:0000313" key="3">
    <source>
        <dbReference type="Proteomes" id="UP000183104"/>
    </source>
</evidence>
<sequence length="323" mass="33491">MGRTGPAGILLLALAATGCDLEPGSFQAFAVEGDGEGTGLSAADGIWRGTLTQDEGLAGESVTAVVWDGEVRMMAPGPDAGFAGSLARRDTATREETSGEASAEGDSILDPGFTLDPGPTSEDPLTRDTRFTTETSFSRPVEPVGDTFSTEAETAASTVAAEGPVRSYDLSGGTAGTGRMAVTIDPETSMRGTVSGTREDGELDLAFSDRFRQEVVLSDLTGSWSVTRNNRTLTITVDGLGGLEGSDTEGCVLNGGLELLQRGHNLFAVDLSLENCPGDSGDYTGFAFLDAEVAGAASGLDELWLLAEGERRDGFLGMVLVRQ</sequence>
<protein>
    <submittedName>
        <fullName evidence="2">Uncharacterized protein</fullName>
    </submittedName>
</protein>
<evidence type="ECO:0000313" key="2">
    <source>
        <dbReference type="EMBL" id="SCY03281.1"/>
    </source>
</evidence>
<dbReference type="PROSITE" id="PS51257">
    <property type="entry name" value="PROKAR_LIPOPROTEIN"/>
    <property type="match status" value="1"/>
</dbReference>
<dbReference type="STRING" id="381306.AN478_09670"/>
<dbReference type="EMBL" id="FMUN01000002">
    <property type="protein sequence ID" value="SCY03281.1"/>
    <property type="molecule type" value="Genomic_DNA"/>
</dbReference>